<accession>A0A520S1K0</accession>
<gene>
    <name evidence="12 14" type="primary">rbsK</name>
    <name evidence="14" type="ORF">EVA69_03075</name>
</gene>
<evidence type="ECO:0000256" key="12">
    <source>
        <dbReference type="HAMAP-Rule" id="MF_01987"/>
    </source>
</evidence>
<evidence type="ECO:0000313" key="14">
    <source>
        <dbReference type="EMBL" id="RZO76353.1"/>
    </source>
</evidence>
<dbReference type="InterPro" id="IPR011611">
    <property type="entry name" value="PfkB_dom"/>
</dbReference>
<comment type="activity regulation">
    <text evidence="12">Activated by a monovalent cation that binds near, but not in, the active site. The most likely occupant of the site in vivo is potassium. Ion binding induces a conformational change that may alter substrate affinity.</text>
</comment>
<evidence type="ECO:0000256" key="2">
    <source>
        <dbReference type="ARBA" id="ARBA00012035"/>
    </source>
</evidence>
<feature type="active site" description="Proton acceptor" evidence="12">
    <location>
        <position position="256"/>
    </location>
</feature>
<evidence type="ECO:0000256" key="10">
    <source>
        <dbReference type="ARBA" id="ARBA00022958"/>
    </source>
</evidence>
<comment type="pathway">
    <text evidence="12">Carbohydrate metabolism; D-ribose degradation; D-ribose 5-phosphate from beta-D-ribopyranose: step 2/2.</text>
</comment>
<evidence type="ECO:0000256" key="4">
    <source>
        <dbReference type="ARBA" id="ARBA00022679"/>
    </source>
</evidence>
<evidence type="ECO:0000256" key="6">
    <source>
        <dbReference type="ARBA" id="ARBA00022741"/>
    </source>
</evidence>
<dbReference type="AlphaFoldDB" id="A0A520S1K0"/>
<dbReference type="HAMAP" id="MF_01987">
    <property type="entry name" value="Ribokinase"/>
    <property type="match status" value="1"/>
</dbReference>
<dbReference type="PANTHER" id="PTHR10584">
    <property type="entry name" value="SUGAR KINASE"/>
    <property type="match status" value="1"/>
</dbReference>
<feature type="binding site" evidence="12">
    <location>
        <position position="250"/>
    </location>
    <ligand>
        <name>K(+)</name>
        <dbReference type="ChEBI" id="CHEBI:29103"/>
    </ligand>
</feature>
<evidence type="ECO:0000256" key="9">
    <source>
        <dbReference type="ARBA" id="ARBA00022842"/>
    </source>
</evidence>
<evidence type="ECO:0000256" key="7">
    <source>
        <dbReference type="ARBA" id="ARBA00022777"/>
    </source>
</evidence>
<feature type="binding site" evidence="12">
    <location>
        <begin position="224"/>
        <end position="229"/>
    </location>
    <ligand>
        <name>ATP</name>
        <dbReference type="ChEBI" id="CHEBI:30616"/>
    </ligand>
</feature>
<feature type="binding site" evidence="12">
    <location>
        <position position="291"/>
    </location>
    <ligand>
        <name>K(+)</name>
        <dbReference type="ChEBI" id="CHEBI:29103"/>
    </ligand>
</feature>
<dbReference type="PRINTS" id="PR00990">
    <property type="entry name" value="RIBOKINASE"/>
</dbReference>
<dbReference type="CDD" id="cd01174">
    <property type="entry name" value="ribokinase"/>
    <property type="match status" value="1"/>
</dbReference>
<comment type="subunit">
    <text evidence="12">Homodimer.</text>
</comment>
<feature type="binding site" evidence="12">
    <location>
        <position position="144"/>
    </location>
    <ligand>
        <name>substrate</name>
    </ligand>
</feature>
<comment type="caution">
    <text evidence="12">Lacks conserved residue(s) required for the propagation of feature annotation.</text>
</comment>
<dbReference type="GO" id="GO:0046872">
    <property type="term" value="F:metal ion binding"/>
    <property type="evidence" value="ECO:0007669"/>
    <property type="project" value="UniProtKB-KW"/>
</dbReference>
<comment type="similarity">
    <text evidence="12">Belongs to the carbohydrate kinase PfkB family. Ribokinase subfamily.</text>
</comment>
<dbReference type="InterPro" id="IPR002139">
    <property type="entry name" value="Ribo/fructo_kinase"/>
</dbReference>
<dbReference type="GO" id="GO:0005829">
    <property type="term" value="C:cytosol"/>
    <property type="evidence" value="ECO:0007669"/>
    <property type="project" value="TreeGrafter"/>
</dbReference>
<feature type="binding site" evidence="12">
    <location>
        <begin position="43"/>
        <end position="47"/>
    </location>
    <ligand>
        <name>substrate</name>
    </ligand>
</feature>
<reference evidence="14 15" key="1">
    <citation type="submission" date="2019-02" db="EMBL/GenBank/DDBJ databases">
        <title>Prokaryotic population dynamics and viral predation in marine succession experiment using metagenomics: the confinement effect.</title>
        <authorList>
            <person name="Haro-Moreno J.M."/>
            <person name="Rodriguez-Valera F."/>
            <person name="Lopez-Perez M."/>
        </authorList>
    </citation>
    <scope>NUCLEOTIDE SEQUENCE [LARGE SCALE GENOMIC DNA]</scope>
    <source>
        <strain evidence="14">MED-G158</strain>
    </source>
</reference>
<keyword evidence="4 12" id="KW-0808">Transferase</keyword>
<feature type="binding site" evidence="12">
    <location>
        <position position="188"/>
    </location>
    <ligand>
        <name>ATP</name>
        <dbReference type="ChEBI" id="CHEBI:30616"/>
    </ligand>
</feature>
<feature type="domain" description="Carbohydrate kinase PfkB" evidence="13">
    <location>
        <begin position="7"/>
        <end position="297"/>
    </location>
</feature>
<keyword evidence="6 12" id="KW-0547">Nucleotide-binding</keyword>
<dbReference type="SUPFAM" id="SSF53613">
    <property type="entry name" value="Ribokinase-like"/>
    <property type="match status" value="1"/>
</dbReference>
<dbReference type="PROSITE" id="PS00584">
    <property type="entry name" value="PFKB_KINASES_2"/>
    <property type="match status" value="1"/>
</dbReference>
<dbReference type="Proteomes" id="UP000320404">
    <property type="component" value="Unassembled WGS sequence"/>
</dbReference>
<evidence type="ECO:0000256" key="8">
    <source>
        <dbReference type="ARBA" id="ARBA00022840"/>
    </source>
</evidence>
<keyword evidence="7 12" id="KW-0418">Kinase</keyword>
<keyword evidence="5 12" id="KW-0479">Metal-binding</keyword>
<name>A0A520S1K0_9GAMM</name>
<dbReference type="EC" id="2.7.1.15" evidence="2 12"/>
<proteinExistence type="inferred from homology"/>
<sequence>MSNSSTAIWVIGSINTDMVVKAGKLPSPGETVLGGEFLMNPGGKGANQAVAAARLGSAVAMVACVGRDVFGDEAIAGLKDELVDCSHVYRDDSRASGVALISVDEKGENHIVVAPGANSSLSLQHIEQSFNHIPDNSLIMLQLEIPLNTVCHVLTLARQKNCKIILDPAPARELPDTVFQNLFLITPNQSEAAMLTGIDIENSNAAKTAAEQLLEMGANNVALTLGEQGVILASPRGIEVIAAPAVSALDSTAAGDCFNGALATALVRGATLNEAIEFACHAASIAVTRLGAQNAMPREQELESFA</sequence>
<feature type="binding site" evidence="12">
    <location>
        <position position="286"/>
    </location>
    <ligand>
        <name>K(+)</name>
        <dbReference type="ChEBI" id="CHEBI:29103"/>
    </ligand>
</feature>
<protein>
    <recommendedName>
        <fullName evidence="3 12">Ribokinase</fullName>
        <shortName evidence="12">RK</shortName>
        <ecNumber evidence="2 12">2.7.1.15</ecNumber>
    </recommendedName>
</protein>
<keyword evidence="8 12" id="KW-0067">ATP-binding</keyword>
<keyword evidence="12" id="KW-0963">Cytoplasm</keyword>
<evidence type="ECO:0000313" key="15">
    <source>
        <dbReference type="Proteomes" id="UP000320404"/>
    </source>
</evidence>
<keyword evidence="10 12" id="KW-0630">Potassium</keyword>
<feature type="binding site" evidence="12">
    <location>
        <position position="256"/>
    </location>
    <ligand>
        <name>substrate</name>
    </ligand>
</feature>
<keyword evidence="9 12" id="KW-0460">Magnesium</keyword>
<feature type="binding site" evidence="12">
    <location>
        <begin position="255"/>
        <end position="256"/>
    </location>
    <ligand>
        <name>ATP</name>
        <dbReference type="ChEBI" id="CHEBI:30616"/>
    </ligand>
</feature>
<dbReference type="Pfam" id="PF00294">
    <property type="entry name" value="PfkB"/>
    <property type="match status" value="1"/>
</dbReference>
<comment type="cofactor">
    <cofactor evidence="12">
        <name>Mg(2+)</name>
        <dbReference type="ChEBI" id="CHEBI:18420"/>
    </cofactor>
    <text evidence="12">Requires a divalent cation, most likely magnesium in vivo, as an electrophilic catalyst to aid phosphoryl group transfer. It is the chelate of the metal and the nucleotide that is the actual substrate.</text>
</comment>
<dbReference type="InterPro" id="IPR029056">
    <property type="entry name" value="Ribokinase-like"/>
</dbReference>
<comment type="caution">
    <text evidence="14">The sequence shown here is derived from an EMBL/GenBank/DDBJ whole genome shotgun (WGS) entry which is preliminary data.</text>
</comment>
<evidence type="ECO:0000256" key="11">
    <source>
        <dbReference type="ARBA" id="ARBA00023277"/>
    </source>
</evidence>
<dbReference type="GO" id="GO:0004747">
    <property type="term" value="F:ribokinase activity"/>
    <property type="evidence" value="ECO:0007669"/>
    <property type="project" value="UniProtKB-UniRule"/>
</dbReference>
<evidence type="ECO:0000256" key="1">
    <source>
        <dbReference type="ARBA" id="ARBA00005380"/>
    </source>
</evidence>
<evidence type="ECO:0000256" key="5">
    <source>
        <dbReference type="ARBA" id="ARBA00022723"/>
    </source>
</evidence>
<dbReference type="Gene3D" id="3.40.1190.20">
    <property type="match status" value="1"/>
</dbReference>
<dbReference type="EMBL" id="SHAH01000033">
    <property type="protein sequence ID" value="RZO76353.1"/>
    <property type="molecule type" value="Genomic_DNA"/>
</dbReference>
<dbReference type="UniPathway" id="UPA00916">
    <property type="reaction ID" value="UER00889"/>
</dbReference>
<comment type="subcellular location">
    <subcellularLocation>
        <location evidence="12">Cytoplasm</location>
    </subcellularLocation>
</comment>
<feature type="binding site" evidence="12">
    <location>
        <begin position="15"/>
        <end position="17"/>
    </location>
    <ligand>
        <name>substrate</name>
    </ligand>
</feature>
<dbReference type="PANTHER" id="PTHR10584:SF166">
    <property type="entry name" value="RIBOKINASE"/>
    <property type="match status" value="1"/>
</dbReference>
<comment type="function">
    <text evidence="12">Catalyzes the phosphorylation of ribose at O-5 in a reaction requiring ATP and magnesium. The resulting D-ribose-5-phosphate can then be used either for sythesis of nucleotides, histidine, and tryptophan, or as a component of the pentose phosphate pathway.</text>
</comment>
<organism evidence="14 15">
    <name type="scientific">OM182 bacterium</name>
    <dbReference type="NCBI Taxonomy" id="2510334"/>
    <lineage>
        <taxon>Bacteria</taxon>
        <taxon>Pseudomonadati</taxon>
        <taxon>Pseudomonadota</taxon>
        <taxon>Gammaproteobacteria</taxon>
        <taxon>OMG group</taxon>
        <taxon>OM182 clade</taxon>
    </lineage>
</organism>
<keyword evidence="11 12" id="KW-0119">Carbohydrate metabolism</keyword>
<feature type="binding site" evidence="12">
    <location>
        <position position="289"/>
    </location>
    <ligand>
        <name>K(+)</name>
        <dbReference type="ChEBI" id="CHEBI:29103"/>
    </ligand>
</feature>
<evidence type="ECO:0000259" key="13">
    <source>
        <dbReference type="Pfam" id="PF00294"/>
    </source>
</evidence>
<comment type="similarity">
    <text evidence="1">Belongs to the carbohydrate kinase pfkB family.</text>
</comment>
<dbReference type="InterPro" id="IPR002173">
    <property type="entry name" value="Carboh/pur_kinase_PfkB_CS"/>
</dbReference>
<dbReference type="GO" id="GO:0005524">
    <property type="term" value="F:ATP binding"/>
    <property type="evidence" value="ECO:0007669"/>
    <property type="project" value="UniProtKB-UniRule"/>
</dbReference>
<dbReference type="InterPro" id="IPR011877">
    <property type="entry name" value="Ribokinase"/>
</dbReference>
<evidence type="ECO:0000256" key="3">
    <source>
        <dbReference type="ARBA" id="ARBA00016943"/>
    </source>
</evidence>
<feature type="binding site" evidence="12">
    <location>
        <position position="252"/>
    </location>
    <ligand>
        <name>K(+)</name>
        <dbReference type="ChEBI" id="CHEBI:29103"/>
    </ligand>
</feature>
<dbReference type="GO" id="GO:0019303">
    <property type="term" value="P:D-ribose catabolic process"/>
    <property type="evidence" value="ECO:0007669"/>
    <property type="project" value="UniProtKB-UniRule"/>
</dbReference>
<comment type="catalytic activity">
    <reaction evidence="12">
        <text>D-ribose + ATP = D-ribose 5-phosphate + ADP + H(+)</text>
        <dbReference type="Rhea" id="RHEA:13697"/>
        <dbReference type="ChEBI" id="CHEBI:15378"/>
        <dbReference type="ChEBI" id="CHEBI:30616"/>
        <dbReference type="ChEBI" id="CHEBI:47013"/>
        <dbReference type="ChEBI" id="CHEBI:78346"/>
        <dbReference type="ChEBI" id="CHEBI:456216"/>
        <dbReference type="EC" id="2.7.1.15"/>
    </reaction>
</comment>
<dbReference type="NCBIfam" id="TIGR02152">
    <property type="entry name" value="D_ribokin_bact"/>
    <property type="match status" value="1"/>
</dbReference>